<organism evidence="12 13">
    <name type="scientific">Schaalia turicensis</name>
    <dbReference type="NCBI Taxonomy" id="131111"/>
    <lineage>
        <taxon>Bacteria</taxon>
        <taxon>Bacillati</taxon>
        <taxon>Actinomycetota</taxon>
        <taxon>Actinomycetes</taxon>
        <taxon>Actinomycetales</taxon>
        <taxon>Actinomycetaceae</taxon>
        <taxon>Schaalia</taxon>
    </lineage>
</organism>
<keyword evidence="5 10" id="KW-0408">Iron</keyword>
<dbReference type="GO" id="GO:0006783">
    <property type="term" value="P:heme biosynthetic process"/>
    <property type="evidence" value="ECO:0007669"/>
    <property type="project" value="UniProtKB-UniRule"/>
</dbReference>
<sequence>MRHSDAPALVLANLGTPKTPTTADVRTYLREFLSDPRVIEMPKAVWRPILEGVILRVRPAQSAAKYRTVWLDEGSPLLHYTTRQAELLSEQLGMKVVPAMRYGQPSLGSVLDDLMTQGYRKIAILSAYPQYSATTIASVNDAAATWLLSRREHPEIRLSRSFPTASTYIDALETAIRESWQRNGTPDFAGGDRLILSFHSIPVAMSKKGDPYIDECKETAALLRERLGLNEESCIATFQSVFGPAEWNGPATIDTVGELGKQGTRRVDVICPGFVADCLETLEEIDQLNRTAFTDAGGSEFHYIPWANEAQPAIDALAEQVRNLLAGWGD</sequence>
<comment type="pathway">
    <text evidence="1 10 11">Porphyrin-containing compound metabolism; protoheme biosynthesis.</text>
</comment>
<dbReference type="CDD" id="cd03411">
    <property type="entry name" value="Ferrochelatase_N"/>
    <property type="match status" value="1"/>
</dbReference>
<evidence type="ECO:0000313" key="13">
    <source>
        <dbReference type="Proteomes" id="UP000234545"/>
    </source>
</evidence>
<dbReference type="GO" id="GO:0005737">
    <property type="term" value="C:cytoplasm"/>
    <property type="evidence" value="ECO:0007669"/>
    <property type="project" value="UniProtKB-SubCell"/>
</dbReference>
<evidence type="ECO:0000313" key="12">
    <source>
        <dbReference type="EMBL" id="PKY66070.1"/>
    </source>
</evidence>
<dbReference type="InterPro" id="IPR001015">
    <property type="entry name" value="Ferrochelatase"/>
</dbReference>
<keyword evidence="6 10" id="KW-0350">Heme biosynthesis</keyword>
<dbReference type="SUPFAM" id="SSF53800">
    <property type="entry name" value="Chelatase"/>
    <property type="match status" value="1"/>
</dbReference>
<proteinExistence type="inferred from homology"/>
<dbReference type="RefSeq" id="WP_101628348.1">
    <property type="nucleotide sequence ID" value="NZ_JBQOSN010000010.1"/>
</dbReference>
<protein>
    <recommendedName>
        <fullName evidence="10">Coproporphyrin III ferrochelatase</fullName>
        <ecNumber evidence="10">4.99.1.9</ecNumber>
    </recommendedName>
</protein>
<evidence type="ECO:0000256" key="4">
    <source>
        <dbReference type="ARBA" id="ARBA00022723"/>
    </source>
</evidence>
<evidence type="ECO:0000256" key="5">
    <source>
        <dbReference type="ARBA" id="ARBA00023004"/>
    </source>
</evidence>
<dbReference type="UniPathway" id="UPA00252"/>
<comment type="caution">
    <text evidence="10">Lacks conserved residue(s) required for the propagation of feature annotation.</text>
</comment>
<dbReference type="Proteomes" id="UP000234545">
    <property type="component" value="Unassembled WGS sequence"/>
</dbReference>
<reference evidence="12 13" key="1">
    <citation type="submission" date="2017-12" db="EMBL/GenBank/DDBJ databases">
        <title>Phylogenetic diversity of female urinary microbiome.</title>
        <authorList>
            <person name="Thomas-White K."/>
            <person name="Wolfe A.J."/>
        </authorList>
    </citation>
    <scope>NUCLEOTIDE SEQUENCE [LARGE SCALE GENOMIC DNA]</scope>
    <source>
        <strain evidence="12 13">UMB0250</strain>
    </source>
</reference>
<accession>A0A2I1I4N3</accession>
<dbReference type="Pfam" id="PF00762">
    <property type="entry name" value="Ferrochelatase"/>
    <property type="match status" value="1"/>
</dbReference>
<dbReference type="FunFam" id="3.40.50.1400:FF:000002">
    <property type="entry name" value="Ferrochelatase"/>
    <property type="match status" value="1"/>
</dbReference>
<comment type="function">
    <text evidence="10 11">Involved in coproporphyrin-dependent heme b biosynthesis. Catalyzes the insertion of ferrous iron into coproporphyrin III to form Fe-coproporphyrin III.</text>
</comment>
<evidence type="ECO:0000256" key="6">
    <source>
        <dbReference type="ARBA" id="ARBA00023133"/>
    </source>
</evidence>
<evidence type="ECO:0000256" key="2">
    <source>
        <dbReference type="ARBA" id="ARBA00007718"/>
    </source>
</evidence>
<dbReference type="GO" id="GO:0004325">
    <property type="term" value="F:ferrochelatase activity"/>
    <property type="evidence" value="ECO:0007669"/>
    <property type="project" value="UniProtKB-UniRule"/>
</dbReference>
<dbReference type="AlphaFoldDB" id="A0A2I1I4N3"/>
<evidence type="ECO:0000256" key="3">
    <source>
        <dbReference type="ARBA" id="ARBA00022490"/>
    </source>
</evidence>
<comment type="similarity">
    <text evidence="2 10 11">Belongs to the ferrochelatase family.</text>
</comment>
<feature type="binding site" evidence="10">
    <location>
        <position position="280"/>
    </location>
    <ligand>
        <name>Fe(2+)</name>
        <dbReference type="ChEBI" id="CHEBI:29033"/>
    </ligand>
</feature>
<feature type="binding site" evidence="10">
    <location>
        <position position="199"/>
    </location>
    <ligand>
        <name>Fe(2+)</name>
        <dbReference type="ChEBI" id="CHEBI:29033"/>
    </ligand>
</feature>
<keyword evidence="4 10" id="KW-0479">Metal-binding</keyword>
<dbReference type="PANTHER" id="PTHR11108:SF1">
    <property type="entry name" value="FERROCHELATASE, MITOCHONDRIAL"/>
    <property type="match status" value="1"/>
</dbReference>
<evidence type="ECO:0000256" key="1">
    <source>
        <dbReference type="ARBA" id="ARBA00004744"/>
    </source>
</evidence>
<comment type="subcellular location">
    <subcellularLocation>
        <location evidence="10 11">Cytoplasm</location>
    </subcellularLocation>
</comment>
<dbReference type="HAMAP" id="MF_00323">
    <property type="entry name" value="Ferrochelatase"/>
    <property type="match status" value="1"/>
</dbReference>
<dbReference type="OrthoDB" id="9776380at2"/>
<dbReference type="PANTHER" id="PTHR11108">
    <property type="entry name" value="FERROCHELATASE"/>
    <property type="match status" value="1"/>
</dbReference>
<evidence type="ECO:0000256" key="9">
    <source>
        <dbReference type="ARBA" id="ARBA00024536"/>
    </source>
</evidence>
<dbReference type="NCBIfam" id="TIGR00109">
    <property type="entry name" value="hemH"/>
    <property type="match status" value="1"/>
</dbReference>
<comment type="catalytic activity">
    <reaction evidence="9">
        <text>Fe-coproporphyrin III + 2 H(+) = coproporphyrin III + Fe(2+)</text>
        <dbReference type="Rhea" id="RHEA:49572"/>
        <dbReference type="ChEBI" id="CHEBI:15378"/>
        <dbReference type="ChEBI" id="CHEBI:29033"/>
        <dbReference type="ChEBI" id="CHEBI:68438"/>
        <dbReference type="ChEBI" id="CHEBI:131725"/>
        <dbReference type="EC" id="4.99.1.9"/>
    </reaction>
    <physiologicalReaction direction="right-to-left" evidence="9">
        <dbReference type="Rhea" id="RHEA:49574"/>
    </physiologicalReaction>
</comment>
<keyword evidence="7 10" id="KW-0456">Lyase</keyword>
<dbReference type="GO" id="GO:0046872">
    <property type="term" value="F:metal ion binding"/>
    <property type="evidence" value="ECO:0007669"/>
    <property type="project" value="UniProtKB-UniRule"/>
</dbReference>
<name>A0A2I1I4N3_9ACTO</name>
<keyword evidence="3 10" id="KW-0963">Cytoplasm</keyword>
<dbReference type="InterPro" id="IPR033659">
    <property type="entry name" value="Ferrochelatase_N"/>
</dbReference>
<keyword evidence="8 10" id="KW-0627">Porphyrin biosynthesis</keyword>
<dbReference type="PROSITE" id="PS00534">
    <property type="entry name" value="FERROCHELATASE"/>
    <property type="match status" value="1"/>
</dbReference>
<dbReference type="EC" id="4.99.1.9" evidence="10"/>
<comment type="caution">
    <text evidence="12">The sequence shown here is derived from an EMBL/GenBank/DDBJ whole genome shotgun (WGS) entry which is preliminary data.</text>
</comment>
<dbReference type="InterPro" id="IPR019772">
    <property type="entry name" value="Ferrochelatase_AS"/>
</dbReference>
<evidence type="ECO:0000256" key="10">
    <source>
        <dbReference type="HAMAP-Rule" id="MF_00323"/>
    </source>
</evidence>
<evidence type="ECO:0000256" key="11">
    <source>
        <dbReference type="RuleBase" id="RU000607"/>
    </source>
</evidence>
<dbReference type="InterPro" id="IPR033644">
    <property type="entry name" value="Ferrochelatase_C"/>
</dbReference>
<dbReference type="EMBL" id="PKKJ01000007">
    <property type="protein sequence ID" value="PKY66070.1"/>
    <property type="molecule type" value="Genomic_DNA"/>
</dbReference>
<evidence type="ECO:0000256" key="7">
    <source>
        <dbReference type="ARBA" id="ARBA00023239"/>
    </source>
</evidence>
<dbReference type="Gene3D" id="3.40.50.1400">
    <property type="match status" value="2"/>
</dbReference>
<evidence type="ECO:0000256" key="8">
    <source>
        <dbReference type="ARBA" id="ARBA00023244"/>
    </source>
</evidence>
<gene>
    <name evidence="10" type="primary">cpfC</name>
    <name evidence="12" type="ORF">CYJ25_06385</name>
</gene>
<dbReference type="CDD" id="cd00419">
    <property type="entry name" value="Ferrochelatase_C"/>
    <property type="match status" value="1"/>
</dbReference>